<evidence type="ECO:0000313" key="3">
    <source>
        <dbReference type="Proteomes" id="UP000035680"/>
    </source>
</evidence>
<evidence type="ECO:0000313" key="4">
    <source>
        <dbReference type="WBParaSite" id="SVE_1780800.1"/>
    </source>
</evidence>
<accession>A0A0K0FZD1</accession>
<keyword evidence="2" id="KW-0812">Transmembrane</keyword>
<dbReference type="Proteomes" id="UP000035680">
    <property type="component" value="Unassembled WGS sequence"/>
</dbReference>
<keyword evidence="2" id="KW-0472">Membrane</keyword>
<name>A0A0K0FZD1_STRVS</name>
<feature type="region of interest" description="Disordered" evidence="1">
    <location>
        <begin position="94"/>
        <end position="118"/>
    </location>
</feature>
<organism evidence="3 4">
    <name type="scientific">Strongyloides venezuelensis</name>
    <name type="common">Threadworm</name>
    <dbReference type="NCBI Taxonomy" id="75913"/>
    <lineage>
        <taxon>Eukaryota</taxon>
        <taxon>Metazoa</taxon>
        <taxon>Ecdysozoa</taxon>
        <taxon>Nematoda</taxon>
        <taxon>Chromadorea</taxon>
        <taxon>Rhabditida</taxon>
        <taxon>Tylenchina</taxon>
        <taxon>Panagrolaimomorpha</taxon>
        <taxon>Strongyloidoidea</taxon>
        <taxon>Strongyloididae</taxon>
        <taxon>Strongyloides</taxon>
    </lineage>
</organism>
<sequence>MPAVNYGELCSRHGYYSTTTTPPTTTVAGVSGAFKEEMAAWAMLAIQVMGYCRPLLEFLILMVLTAAYRKIRKWAKASKKEPCPHCGSVVYEEENGAPGAPPSPPPSPSPTPIISKEV</sequence>
<dbReference type="WBParaSite" id="SVE_1780800.1">
    <property type="protein sequence ID" value="SVE_1780800.1"/>
    <property type="gene ID" value="SVE_1780800"/>
</dbReference>
<feature type="compositionally biased region" description="Pro residues" evidence="1">
    <location>
        <begin position="99"/>
        <end position="111"/>
    </location>
</feature>
<feature type="transmembrane region" description="Helical" evidence="2">
    <location>
        <begin position="40"/>
        <end position="68"/>
    </location>
</feature>
<reference evidence="3" key="1">
    <citation type="submission" date="2014-07" db="EMBL/GenBank/DDBJ databases">
        <authorList>
            <person name="Martin A.A"/>
            <person name="De Silva N."/>
        </authorList>
    </citation>
    <scope>NUCLEOTIDE SEQUENCE</scope>
</reference>
<evidence type="ECO:0000256" key="2">
    <source>
        <dbReference type="SAM" id="Phobius"/>
    </source>
</evidence>
<dbReference type="AlphaFoldDB" id="A0A0K0FZD1"/>
<keyword evidence="3" id="KW-1185">Reference proteome</keyword>
<protein>
    <submittedName>
        <fullName evidence="4">LITAF domain-containing protein</fullName>
    </submittedName>
</protein>
<keyword evidence="2" id="KW-1133">Transmembrane helix</keyword>
<proteinExistence type="predicted"/>
<evidence type="ECO:0000256" key="1">
    <source>
        <dbReference type="SAM" id="MobiDB-lite"/>
    </source>
</evidence>
<reference evidence="4" key="2">
    <citation type="submission" date="2015-08" db="UniProtKB">
        <authorList>
            <consortium name="WormBaseParasite"/>
        </authorList>
    </citation>
    <scope>IDENTIFICATION</scope>
</reference>